<dbReference type="Gene3D" id="3.40.50.300">
    <property type="entry name" value="P-loop containing nucleotide triphosphate hydrolases"/>
    <property type="match status" value="1"/>
</dbReference>
<dbReference type="SUPFAM" id="SSF52540">
    <property type="entry name" value="P-loop containing nucleoside triphosphate hydrolases"/>
    <property type="match status" value="1"/>
</dbReference>
<protein>
    <recommendedName>
        <fullName evidence="4">ATP/GTP-binding protein</fullName>
    </recommendedName>
</protein>
<keyword evidence="3" id="KW-1185">Reference proteome</keyword>
<dbReference type="InterPro" id="IPR027417">
    <property type="entry name" value="P-loop_NTPase"/>
</dbReference>
<feature type="compositionally biased region" description="Basic and acidic residues" evidence="1">
    <location>
        <begin position="32"/>
        <end position="41"/>
    </location>
</feature>
<dbReference type="eggNOG" id="COG4639">
    <property type="taxonomic scope" value="Bacteria"/>
</dbReference>
<dbReference type="STRING" id="656024.FsymDg_1138"/>
<evidence type="ECO:0000313" key="3">
    <source>
        <dbReference type="Proteomes" id="UP000001549"/>
    </source>
</evidence>
<name>F8AZG2_9ACTN</name>
<accession>F8AZG2</accession>
<sequence length="248" mass="27145">MTLPTSASGQNCTGAQTADHGMTGHDTTGRGMTERDTHALDGPEPTHAGDPAGDPACAGWTLRYPTGTVLIVAGIPGAGKSTLIRRVFGGSTDPRTQAWGTGPLVLDSADIRTALRARLGRRLPYRLYRPAVHVAHYARIAGMTLRRGESLVVHECGTRRWARRAITGLARLRHRPVHLILIDTPSADALAGQRARGRSVRSRAFRRHERSWARLRDADPAALYREGWSSIRVLDRRDARALTAIRFD</sequence>
<dbReference type="EMBL" id="CP002801">
    <property type="protein sequence ID" value="AEH08637.1"/>
    <property type="molecule type" value="Genomic_DNA"/>
</dbReference>
<evidence type="ECO:0000313" key="2">
    <source>
        <dbReference type="EMBL" id="AEH08637.1"/>
    </source>
</evidence>
<proteinExistence type="predicted"/>
<evidence type="ECO:0000256" key="1">
    <source>
        <dbReference type="SAM" id="MobiDB-lite"/>
    </source>
</evidence>
<dbReference type="AlphaFoldDB" id="F8AZG2"/>
<dbReference type="HOGENOM" id="CLU_084942_1_0_11"/>
<dbReference type="Pfam" id="PF13671">
    <property type="entry name" value="AAA_33"/>
    <property type="match status" value="1"/>
</dbReference>
<gene>
    <name evidence="2" type="ordered locus">FsymDg_1138</name>
</gene>
<dbReference type="KEGG" id="fsy:FsymDg_1138"/>
<dbReference type="RefSeq" id="WP_013872615.1">
    <property type="nucleotide sequence ID" value="NZ_CAAAFP010000081.1"/>
</dbReference>
<feature type="region of interest" description="Disordered" evidence="1">
    <location>
        <begin position="1"/>
        <end position="54"/>
    </location>
</feature>
<evidence type="ECO:0008006" key="4">
    <source>
        <dbReference type="Google" id="ProtNLM"/>
    </source>
</evidence>
<reference evidence="2 3" key="1">
    <citation type="submission" date="2011-05" db="EMBL/GenBank/DDBJ databases">
        <title>Complete sequence of chromosome of Frankia symbiont of Datisca glomerata.</title>
        <authorList>
            <consortium name="US DOE Joint Genome Institute"/>
            <person name="Lucas S."/>
            <person name="Han J."/>
            <person name="Lapidus A."/>
            <person name="Cheng J.-F."/>
            <person name="Goodwin L."/>
            <person name="Pitluck S."/>
            <person name="Peters L."/>
            <person name="Mikhailova N."/>
            <person name="Chertkov O."/>
            <person name="Teshima H."/>
            <person name="Han C."/>
            <person name="Tapia R."/>
            <person name="Land M."/>
            <person name="Hauser L."/>
            <person name="Kyrpides N."/>
            <person name="Ivanova N."/>
            <person name="Pagani I."/>
            <person name="Berry A."/>
            <person name="Pawlowski K."/>
            <person name="Persson T."/>
            <person name="Vanden Heuvel B."/>
            <person name="Benson D."/>
            <person name="Woyke T."/>
        </authorList>
    </citation>
    <scope>NUCLEOTIDE SEQUENCE [LARGE SCALE GENOMIC DNA]</scope>
    <source>
        <strain evidence="3">4085684</strain>
    </source>
</reference>
<dbReference type="Proteomes" id="UP000001549">
    <property type="component" value="Chromosome"/>
</dbReference>
<organism evidence="2 3">
    <name type="scientific">Candidatus Protofrankia datiscae</name>
    <dbReference type="NCBI Taxonomy" id="2716812"/>
    <lineage>
        <taxon>Bacteria</taxon>
        <taxon>Bacillati</taxon>
        <taxon>Actinomycetota</taxon>
        <taxon>Actinomycetes</taxon>
        <taxon>Frankiales</taxon>
        <taxon>Frankiaceae</taxon>
        <taxon>Protofrankia</taxon>
    </lineage>
</organism>
<feature type="compositionally biased region" description="Polar residues" evidence="1">
    <location>
        <begin position="1"/>
        <end position="16"/>
    </location>
</feature>